<dbReference type="PANTHER" id="PTHR45947:SF3">
    <property type="entry name" value="SULFOQUINOVOSYL TRANSFERASE SQD2"/>
    <property type="match status" value="1"/>
</dbReference>
<accession>A0A2W2E2Q2</accession>
<evidence type="ECO:0000256" key="2">
    <source>
        <dbReference type="ARBA" id="ARBA00022679"/>
    </source>
</evidence>
<evidence type="ECO:0000256" key="1">
    <source>
        <dbReference type="ARBA" id="ARBA00022676"/>
    </source>
</evidence>
<dbReference type="Proteomes" id="UP000248924">
    <property type="component" value="Unassembled WGS sequence"/>
</dbReference>
<dbReference type="InterPro" id="IPR050194">
    <property type="entry name" value="Glycosyltransferase_grp1"/>
</dbReference>
<comment type="caution">
    <text evidence="4">The sequence shown here is derived from an EMBL/GenBank/DDBJ whole genome shotgun (WGS) entry which is preliminary data.</text>
</comment>
<keyword evidence="2 4" id="KW-0808">Transferase</keyword>
<gene>
    <name evidence="4" type="ORF">C1I95_13980</name>
</gene>
<dbReference type="AlphaFoldDB" id="A0A2W2E2Q2"/>
<evidence type="ECO:0000313" key="5">
    <source>
        <dbReference type="Proteomes" id="UP000248924"/>
    </source>
</evidence>
<name>A0A2W2E2Q2_9ACTN</name>
<dbReference type="Pfam" id="PF13692">
    <property type="entry name" value="Glyco_trans_1_4"/>
    <property type="match status" value="1"/>
</dbReference>
<reference evidence="4 5" key="1">
    <citation type="submission" date="2018-01" db="EMBL/GenBank/DDBJ databases">
        <title>Draft genome sequence of Jishengella sp. NA12.</title>
        <authorList>
            <person name="Sahin N."/>
            <person name="Ay H."/>
            <person name="Saygin H."/>
        </authorList>
    </citation>
    <scope>NUCLEOTIDE SEQUENCE [LARGE SCALE GENOMIC DNA]</scope>
    <source>
        <strain evidence="4 5">NA12</strain>
    </source>
</reference>
<keyword evidence="5" id="KW-1185">Reference proteome</keyword>
<dbReference type="InterPro" id="IPR028098">
    <property type="entry name" value="Glyco_trans_4-like_N"/>
</dbReference>
<keyword evidence="1" id="KW-0328">Glycosyltransferase</keyword>
<dbReference type="PANTHER" id="PTHR45947">
    <property type="entry name" value="SULFOQUINOVOSYL TRANSFERASE SQD2"/>
    <property type="match status" value="1"/>
</dbReference>
<dbReference type="GO" id="GO:1901137">
    <property type="term" value="P:carbohydrate derivative biosynthetic process"/>
    <property type="evidence" value="ECO:0007669"/>
    <property type="project" value="UniProtKB-ARBA"/>
</dbReference>
<feature type="domain" description="Glycosyltransferase subfamily 4-like N-terminal" evidence="3">
    <location>
        <begin position="35"/>
        <end position="217"/>
    </location>
</feature>
<evidence type="ECO:0000313" key="4">
    <source>
        <dbReference type="EMBL" id="PZG18262.1"/>
    </source>
</evidence>
<dbReference type="SUPFAM" id="SSF53756">
    <property type="entry name" value="UDP-Glycosyltransferase/glycogen phosphorylase"/>
    <property type="match status" value="1"/>
</dbReference>
<protein>
    <submittedName>
        <fullName evidence="4">Glycosyltransferase WbuB</fullName>
    </submittedName>
</protein>
<dbReference type="CDD" id="cd03794">
    <property type="entry name" value="GT4_WbuB-like"/>
    <property type="match status" value="1"/>
</dbReference>
<dbReference type="EMBL" id="POTY01000074">
    <property type="protein sequence ID" value="PZG18262.1"/>
    <property type="molecule type" value="Genomic_DNA"/>
</dbReference>
<proteinExistence type="predicted"/>
<sequence length="438" mass="47136">MTGLGKAGPPGDPTATRVALVSQFFPPEPVPIPLSLAHCLRRQGFVVDALTGVPNYPTGTVHPGYSHRRRAIDGVDGIRVLRTPLHPSHDRSAVGRAANYLSWATSSTLLGSPLLRTADVALVYSSPATAAAAAMAARLRWGIPYVLMVMDLWPDSVFATGFLTRGVTRRMAEGTLRRFTDLTYRWAAHVTVPSPGLRDTVVARGVPAEKVSVVYNWADEKLMQPTEPDPRFRSRLGLTPDDFVVMYGGNHGPAQDLGVAVEAMGHLRDLPDVHLVLVGDGVSRPALRARAEELGLRTVHFVDPIAAQQMAATMAAADIQLVCLADQPLFQITMPSKVQTIFACGQPVLSCAPGEAARAVRDAGAGLTSPPGDPRRLAETIRLARAIPRAELRAMGQAGLDHYRALMSEEANAHVLADLLTGAAANSRRRRHVTREQR</sequence>
<dbReference type="Gene3D" id="3.40.50.2000">
    <property type="entry name" value="Glycogen Phosphorylase B"/>
    <property type="match status" value="2"/>
</dbReference>
<organism evidence="4 5">
    <name type="scientific">Micromonospora craterilacus</name>
    <dbReference type="NCBI Taxonomy" id="1655439"/>
    <lineage>
        <taxon>Bacteria</taxon>
        <taxon>Bacillati</taxon>
        <taxon>Actinomycetota</taxon>
        <taxon>Actinomycetes</taxon>
        <taxon>Micromonosporales</taxon>
        <taxon>Micromonosporaceae</taxon>
        <taxon>Micromonospora</taxon>
    </lineage>
</organism>
<dbReference type="Pfam" id="PF13579">
    <property type="entry name" value="Glyco_trans_4_4"/>
    <property type="match status" value="1"/>
</dbReference>
<evidence type="ECO:0000259" key="3">
    <source>
        <dbReference type="Pfam" id="PF13579"/>
    </source>
</evidence>
<dbReference type="GO" id="GO:0016758">
    <property type="term" value="F:hexosyltransferase activity"/>
    <property type="evidence" value="ECO:0007669"/>
    <property type="project" value="TreeGrafter"/>
</dbReference>